<evidence type="ECO:0000259" key="7">
    <source>
        <dbReference type="Pfam" id="PF00892"/>
    </source>
</evidence>
<feature type="domain" description="EamA" evidence="7">
    <location>
        <begin position="19"/>
        <end position="147"/>
    </location>
</feature>
<protein>
    <submittedName>
        <fullName evidence="8">EamA family transporter</fullName>
    </submittedName>
</protein>
<evidence type="ECO:0000256" key="5">
    <source>
        <dbReference type="ARBA" id="ARBA00023136"/>
    </source>
</evidence>
<dbReference type="InterPro" id="IPR000620">
    <property type="entry name" value="EamA_dom"/>
</dbReference>
<comment type="subcellular location">
    <subcellularLocation>
        <location evidence="1">Membrane</location>
        <topology evidence="1">Multi-pass membrane protein</topology>
    </subcellularLocation>
</comment>
<feature type="transmembrane region" description="Helical" evidence="6">
    <location>
        <begin position="107"/>
        <end position="124"/>
    </location>
</feature>
<reference evidence="8 9" key="1">
    <citation type="journal article" date="2018" name="Syst. Appl. Microbiol.">
        <title>Corynebacterium heidelbergense sp. nov., isolated from the preen glands of Egyptian geese (Alopochen aegyptiacus).</title>
        <authorList>
            <person name="Braun M.S."/>
            <person name="Wang E."/>
            <person name="Zimmermann S."/>
            <person name="Wink M."/>
        </authorList>
    </citation>
    <scope>NUCLEOTIDE SEQUENCE [LARGE SCALE GENOMIC DNA]</scope>
    <source>
        <strain evidence="8 9">647</strain>
    </source>
</reference>
<keyword evidence="5 6" id="KW-0472">Membrane</keyword>
<feature type="transmembrane region" description="Helical" evidence="6">
    <location>
        <begin position="43"/>
        <end position="63"/>
    </location>
</feature>
<dbReference type="GO" id="GO:0016020">
    <property type="term" value="C:membrane"/>
    <property type="evidence" value="ECO:0007669"/>
    <property type="project" value="UniProtKB-SubCell"/>
</dbReference>
<feature type="domain" description="EamA" evidence="7">
    <location>
        <begin position="161"/>
        <end position="297"/>
    </location>
</feature>
<sequence>MTTHDRSISSGPARPYIDLFITMFFFASAFTSSKVVVEHMPHGVAAALRFGGGALVLLALTFLVRSAKPLTRGQIGRAAAAGFFGVFLYNVLFFWGISLAPAIDGSLIAPVLSPLMTLLILVLLKRETLTLPKFVGLGLGVLGASIFIANAPATASSTRLAGDVVFIAAAVCWSVYGIVAKRILADVETLPATAWATASGAALLVVWSIPSALHVDWSTIDATAWANVVFLAVGPTAIAYYFYSRGLRRVSPTVATVMMFSVPVMGSIFAYVFLAERIILLQGLAAVILITGAIVTVLATSRSPSPKATTPTRS</sequence>
<proteinExistence type="inferred from homology"/>
<evidence type="ECO:0000256" key="4">
    <source>
        <dbReference type="ARBA" id="ARBA00022989"/>
    </source>
</evidence>
<dbReference type="PANTHER" id="PTHR32322">
    <property type="entry name" value="INNER MEMBRANE TRANSPORTER"/>
    <property type="match status" value="1"/>
</dbReference>
<evidence type="ECO:0000256" key="1">
    <source>
        <dbReference type="ARBA" id="ARBA00004141"/>
    </source>
</evidence>
<evidence type="ECO:0000256" key="3">
    <source>
        <dbReference type="ARBA" id="ARBA00022692"/>
    </source>
</evidence>
<comment type="caution">
    <text evidence="8">The sequence shown here is derived from an EMBL/GenBank/DDBJ whole genome shotgun (WGS) entry which is preliminary data.</text>
</comment>
<dbReference type="RefSeq" id="WP_113629904.1">
    <property type="nucleotide sequence ID" value="NZ_QHCV01000002.1"/>
</dbReference>
<feature type="transmembrane region" description="Helical" evidence="6">
    <location>
        <begin position="279"/>
        <end position="299"/>
    </location>
</feature>
<dbReference type="InterPro" id="IPR037185">
    <property type="entry name" value="EmrE-like"/>
</dbReference>
<keyword evidence="3 6" id="KW-0812">Transmembrane</keyword>
<feature type="transmembrane region" description="Helical" evidence="6">
    <location>
        <begin position="160"/>
        <end position="180"/>
    </location>
</feature>
<dbReference type="Proteomes" id="UP000251577">
    <property type="component" value="Unassembled WGS sequence"/>
</dbReference>
<dbReference type="Pfam" id="PF00892">
    <property type="entry name" value="EamA"/>
    <property type="match status" value="2"/>
</dbReference>
<dbReference type="SUPFAM" id="SSF103481">
    <property type="entry name" value="Multidrug resistance efflux transporter EmrE"/>
    <property type="match status" value="2"/>
</dbReference>
<dbReference type="PANTHER" id="PTHR32322:SF2">
    <property type="entry name" value="EAMA DOMAIN-CONTAINING PROTEIN"/>
    <property type="match status" value="1"/>
</dbReference>
<dbReference type="EMBL" id="QHCV01000002">
    <property type="protein sequence ID" value="RAV33098.1"/>
    <property type="molecule type" value="Genomic_DNA"/>
</dbReference>
<feature type="transmembrane region" description="Helical" evidence="6">
    <location>
        <begin position="16"/>
        <end position="37"/>
    </location>
</feature>
<keyword evidence="9" id="KW-1185">Reference proteome</keyword>
<accession>A0A364V905</accession>
<evidence type="ECO:0000256" key="2">
    <source>
        <dbReference type="ARBA" id="ARBA00007362"/>
    </source>
</evidence>
<feature type="transmembrane region" description="Helical" evidence="6">
    <location>
        <begin position="254"/>
        <end position="273"/>
    </location>
</feature>
<feature type="transmembrane region" description="Helical" evidence="6">
    <location>
        <begin position="75"/>
        <end position="95"/>
    </location>
</feature>
<organism evidence="8 9">
    <name type="scientific">Corynebacterium heidelbergense</name>
    <dbReference type="NCBI Taxonomy" id="2055947"/>
    <lineage>
        <taxon>Bacteria</taxon>
        <taxon>Bacillati</taxon>
        <taxon>Actinomycetota</taxon>
        <taxon>Actinomycetes</taxon>
        <taxon>Mycobacteriales</taxon>
        <taxon>Corynebacteriaceae</taxon>
        <taxon>Corynebacterium</taxon>
    </lineage>
</organism>
<gene>
    <name evidence="8" type="ORF">DLJ54_00290</name>
</gene>
<evidence type="ECO:0000313" key="8">
    <source>
        <dbReference type="EMBL" id="RAV33098.1"/>
    </source>
</evidence>
<evidence type="ECO:0000256" key="6">
    <source>
        <dbReference type="SAM" id="Phobius"/>
    </source>
</evidence>
<dbReference type="InterPro" id="IPR050638">
    <property type="entry name" value="AA-Vitamin_Transporters"/>
</dbReference>
<dbReference type="AlphaFoldDB" id="A0A364V905"/>
<feature type="transmembrane region" description="Helical" evidence="6">
    <location>
        <begin position="192"/>
        <end position="210"/>
    </location>
</feature>
<evidence type="ECO:0000313" key="9">
    <source>
        <dbReference type="Proteomes" id="UP000251577"/>
    </source>
</evidence>
<comment type="similarity">
    <text evidence="2">Belongs to the EamA transporter family.</text>
</comment>
<keyword evidence="4 6" id="KW-1133">Transmembrane helix</keyword>
<name>A0A364V905_9CORY</name>
<feature type="transmembrane region" description="Helical" evidence="6">
    <location>
        <begin position="131"/>
        <end position="148"/>
    </location>
</feature>
<feature type="transmembrane region" description="Helical" evidence="6">
    <location>
        <begin position="222"/>
        <end position="242"/>
    </location>
</feature>